<protein>
    <recommendedName>
        <fullName evidence="3">Nuclear rim protein 1</fullName>
    </recommendedName>
</protein>
<dbReference type="GO" id="GO:0043007">
    <property type="term" value="P:maintenance of rDNA"/>
    <property type="evidence" value="ECO:0007669"/>
    <property type="project" value="TreeGrafter"/>
</dbReference>
<evidence type="ECO:0000256" key="9">
    <source>
        <dbReference type="SAM" id="Phobius"/>
    </source>
</evidence>
<feature type="compositionally biased region" description="Basic and acidic residues" evidence="8">
    <location>
        <begin position="477"/>
        <end position="486"/>
    </location>
</feature>
<feature type="compositionally biased region" description="Polar residues" evidence="8">
    <location>
        <begin position="439"/>
        <end position="457"/>
    </location>
</feature>
<dbReference type="GO" id="GO:0007096">
    <property type="term" value="P:regulation of exit from mitosis"/>
    <property type="evidence" value="ECO:0007669"/>
    <property type="project" value="TreeGrafter"/>
</dbReference>
<dbReference type="InterPro" id="IPR018819">
    <property type="entry name" value="Nur1/Mug154"/>
</dbReference>
<dbReference type="eggNOG" id="ENOG502S7S0">
    <property type="taxonomic scope" value="Eukaryota"/>
</dbReference>
<feature type="transmembrane region" description="Helical" evidence="9">
    <location>
        <begin position="254"/>
        <end position="272"/>
    </location>
</feature>
<dbReference type="HOGENOM" id="CLU_033252_0_0_1"/>
<feature type="transmembrane region" description="Helical" evidence="9">
    <location>
        <begin position="135"/>
        <end position="155"/>
    </location>
</feature>
<dbReference type="PANTHER" id="PTHR28293:SF1">
    <property type="entry name" value="NUCLEAR RIM PROTEIN 1"/>
    <property type="match status" value="1"/>
</dbReference>
<dbReference type="GeneID" id="11504881"/>
<dbReference type="GO" id="GO:0031965">
    <property type="term" value="C:nuclear membrane"/>
    <property type="evidence" value="ECO:0007669"/>
    <property type="project" value="UniProtKB-SubCell"/>
</dbReference>
<keyword evidence="6 9" id="KW-0472">Membrane</keyword>
<comment type="subcellular location">
    <subcellularLocation>
        <location evidence="1">Nucleus membrane</location>
        <topology evidence="1">Multi-pass membrane protein</topology>
    </subcellularLocation>
</comment>
<feature type="region of interest" description="Disordered" evidence="8">
    <location>
        <begin position="430"/>
        <end position="503"/>
    </location>
</feature>
<keyword evidence="11" id="KW-1185">Reference proteome</keyword>
<name>G8ZXP8_TORDE</name>
<sequence>MNAVHFSNKDELDISNEKTSYLQDAISMLTNSPSDWYMVLNERIALIDWDNKARKWAQLLGHLLTFLFYAIRLLQDNLIKPNNYKFTSKKDAFDLSKSDKLKEYEFLSRYATSLEDRPRSAETLYLDLLSGLSKVLDSSIILLIFFNLCLTYRFFWGCFRTYYLFNVKERPPSENVTKHSLSGLNDGYLENIYNGSLWSMLKVFFSKNINEEEPGDEGFYYTLAKWAPSNFITNIFISFCPSCLIFLMLTDVSFSTALAVVIHQLVLCFTVLHRFQSRIKDDSIINKATMAEFEEKVVKPLTCKKFQDVQVDATPYGNGFVRFLPATSCSRSHIFKSHTLNGEAVTERFNTRTQEFEDMAEICAPHNILIKPPRLRSYHSPGECQRCHVRKDARIMCCNQSNGASPTRRTTPPGFYSPCVSSTSDMSYSQCRDERSSHRMNSQRSPCQSQNCFSSNYSRKKSRSPLRQSVLVSKHTKNSEPSDESHQCMSSRSSSKSPRHGSS</sequence>
<evidence type="ECO:0000256" key="5">
    <source>
        <dbReference type="ARBA" id="ARBA00022989"/>
    </source>
</evidence>
<evidence type="ECO:0000313" key="10">
    <source>
        <dbReference type="EMBL" id="CCE93665.1"/>
    </source>
</evidence>
<evidence type="ECO:0000256" key="3">
    <source>
        <dbReference type="ARBA" id="ARBA00018310"/>
    </source>
</evidence>
<proteinExistence type="inferred from homology"/>
<evidence type="ECO:0000256" key="8">
    <source>
        <dbReference type="SAM" id="MobiDB-lite"/>
    </source>
</evidence>
<evidence type="ECO:0000256" key="4">
    <source>
        <dbReference type="ARBA" id="ARBA00022692"/>
    </source>
</evidence>
<dbReference type="PANTHER" id="PTHR28293">
    <property type="entry name" value="NUCLEAR RIM PROTEIN 1"/>
    <property type="match status" value="1"/>
</dbReference>
<dbReference type="AlphaFoldDB" id="G8ZXP8"/>
<dbReference type="STRING" id="1076872.G8ZXP8"/>
<keyword evidence="4 9" id="KW-0812">Transmembrane</keyword>
<dbReference type="InParanoid" id="G8ZXP8"/>
<dbReference type="KEGG" id="tdl:TDEL_0G02980"/>
<organism evidence="10 11">
    <name type="scientific">Torulaspora delbrueckii</name>
    <name type="common">Yeast</name>
    <name type="synonym">Candida colliculosa</name>
    <dbReference type="NCBI Taxonomy" id="4950"/>
    <lineage>
        <taxon>Eukaryota</taxon>
        <taxon>Fungi</taxon>
        <taxon>Dikarya</taxon>
        <taxon>Ascomycota</taxon>
        <taxon>Saccharomycotina</taxon>
        <taxon>Saccharomycetes</taxon>
        <taxon>Saccharomycetales</taxon>
        <taxon>Saccharomycetaceae</taxon>
        <taxon>Torulaspora</taxon>
    </lineage>
</organism>
<evidence type="ECO:0000256" key="6">
    <source>
        <dbReference type="ARBA" id="ARBA00023136"/>
    </source>
</evidence>
<feature type="transmembrane region" description="Helical" evidence="9">
    <location>
        <begin position="56"/>
        <end position="74"/>
    </location>
</feature>
<dbReference type="RefSeq" id="XP_003682876.1">
    <property type="nucleotide sequence ID" value="XM_003682828.1"/>
</dbReference>
<comment type="function">
    <text evidence="7">Member of a perinuclear network that controls recombination at multiple loci to maintain genome stability. Required for rDNA repeat stability.</text>
</comment>
<evidence type="ECO:0000313" key="11">
    <source>
        <dbReference type="Proteomes" id="UP000005627"/>
    </source>
</evidence>
<gene>
    <name evidence="10" type="primary">TDEL0G02980</name>
    <name evidence="10" type="ORF">TDEL_0G02980</name>
</gene>
<evidence type="ECO:0000256" key="2">
    <source>
        <dbReference type="ARBA" id="ARBA00007900"/>
    </source>
</evidence>
<evidence type="ECO:0000256" key="7">
    <source>
        <dbReference type="ARBA" id="ARBA00024979"/>
    </source>
</evidence>
<evidence type="ECO:0000256" key="1">
    <source>
        <dbReference type="ARBA" id="ARBA00004232"/>
    </source>
</evidence>
<comment type="similarity">
    <text evidence="2">Belongs to the NUR1 family.</text>
</comment>
<feature type="transmembrane region" description="Helical" evidence="9">
    <location>
        <begin position="231"/>
        <end position="248"/>
    </location>
</feature>
<feature type="compositionally biased region" description="Low complexity" evidence="8">
    <location>
        <begin position="487"/>
        <end position="496"/>
    </location>
</feature>
<dbReference type="Pfam" id="PF10332">
    <property type="entry name" value="DUF2418"/>
    <property type="match status" value="1"/>
</dbReference>
<dbReference type="FunCoup" id="G8ZXP8">
    <property type="interactions" value="44"/>
</dbReference>
<accession>G8ZXP8</accession>
<keyword evidence="5 9" id="KW-1133">Transmembrane helix</keyword>
<dbReference type="Proteomes" id="UP000005627">
    <property type="component" value="Chromosome 7"/>
</dbReference>
<dbReference type="EMBL" id="HE616748">
    <property type="protein sequence ID" value="CCE93665.1"/>
    <property type="molecule type" value="Genomic_DNA"/>
</dbReference>
<dbReference type="OrthoDB" id="3363151at2759"/>
<reference evidence="10 11" key="1">
    <citation type="journal article" date="2011" name="Proc. Natl. Acad. Sci. U.S.A.">
        <title>Evolutionary erosion of yeast sex chromosomes by mating-type switching accidents.</title>
        <authorList>
            <person name="Gordon J.L."/>
            <person name="Armisen D."/>
            <person name="Proux-Wera E."/>
            <person name="Oheigeartaigh S.S."/>
            <person name="Byrne K.P."/>
            <person name="Wolfe K.H."/>
        </authorList>
    </citation>
    <scope>NUCLEOTIDE SEQUENCE [LARGE SCALE GENOMIC DNA]</scope>
    <source>
        <strain evidence="11">ATCC 10662 / CBS 1146 / NBRC 0425 / NCYC 2629 / NRRL Y-866</strain>
    </source>
</reference>